<name>A0ABM1P098_DROAR</name>
<gene>
    <name evidence="5" type="primary">LOC108612268</name>
</gene>
<organism evidence="4 5">
    <name type="scientific">Drosophila arizonae</name>
    <name type="common">Fruit fly</name>
    <dbReference type="NCBI Taxonomy" id="7263"/>
    <lineage>
        <taxon>Eukaryota</taxon>
        <taxon>Metazoa</taxon>
        <taxon>Ecdysozoa</taxon>
        <taxon>Arthropoda</taxon>
        <taxon>Hexapoda</taxon>
        <taxon>Insecta</taxon>
        <taxon>Pterygota</taxon>
        <taxon>Neoptera</taxon>
        <taxon>Endopterygota</taxon>
        <taxon>Diptera</taxon>
        <taxon>Brachycera</taxon>
        <taxon>Muscomorpha</taxon>
        <taxon>Ephydroidea</taxon>
        <taxon>Drosophilidae</taxon>
        <taxon>Drosophila</taxon>
    </lineage>
</organism>
<evidence type="ECO:0000313" key="5">
    <source>
        <dbReference type="RefSeq" id="XP_017860634.1"/>
    </source>
</evidence>
<keyword evidence="4" id="KW-1185">Reference proteome</keyword>
<proteinExistence type="inferred from homology"/>
<evidence type="ECO:0000313" key="4">
    <source>
        <dbReference type="Proteomes" id="UP000694904"/>
    </source>
</evidence>
<dbReference type="RefSeq" id="XP_017860634.1">
    <property type="nucleotide sequence ID" value="XM_018005145.1"/>
</dbReference>
<evidence type="ECO:0000256" key="2">
    <source>
        <dbReference type="SAM" id="MobiDB-lite"/>
    </source>
</evidence>
<dbReference type="InterPro" id="IPR011009">
    <property type="entry name" value="Kinase-like_dom_sf"/>
</dbReference>
<reference evidence="4" key="2">
    <citation type="journal article" date="2016" name="G3 (Bethesda)">
        <title>Genome Evolution in Three Species of Cactophilic Drosophila.</title>
        <authorList>
            <person name="Sanchez-Flores A."/>
            <person name="Penazola F."/>
            <person name="Carpinteyro-Ponce J."/>
            <person name="Nazario-Yepiz N."/>
            <person name="Abreu-Goodger C."/>
            <person name="Machado C.A."/>
            <person name="Markow T.A."/>
        </authorList>
    </citation>
    <scope>NUCLEOTIDE SEQUENCE [LARGE SCALE GENOMIC DNA]</scope>
</reference>
<dbReference type="Gene3D" id="1.10.510.10">
    <property type="entry name" value="Transferase(Phosphotransferase) domain 1"/>
    <property type="match status" value="1"/>
</dbReference>
<comment type="similarity">
    <text evidence="1">Belongs to the protein kinase superfamily.</text>
</comment>
<dbReference type="PANTHER" id="PTHR12984:SF16">
    <property type="entry name" value="BLACK MATCH, ISOFORM H"/>
    <property type="match status" value="1"/>
</dbReference>
<dbReference type="Proteomes" id="UP000694904">
    <property type="component" value="Chromosome 4"/>
</dbReference>
<evidence type="ECO:0000259" key="3">
    <source>
        <dbReference type="PROSITE" id="PS50011"/>
    </source>
</evidence>
<reference evidence="5" key="3">
    <citation type="submission" date="2025-08" db="UniProtKB">
        <authorList>
            <consortium name="RefSeq"/>
        </authorList>
    </citation>
    <scope>IDENTIFICATION</scope>
    <source>
        <tissue evidence="5">Whole organism</tissue>
    </source>
</reference>
<dbReference type="PROSITE" id="PS50011">
    <property type="entry name" value="PROTEIN_KINASE_DOM"/>
    <property type="match status" value="1"/>
</dbReference>
<dbReference type="PANTHER" id="PTHR12984">
    <property type="entry name" value="SCY1-RELATED S/T PROTEIN KINASE-LIKE"/>
    <property type="match status" value="1"/>
</dbReference>
<dbReference type="SUPFAM" id="SSF56112">
    <property type="entry name" value="Protein kinase-like (PK-like)"/>
    <property type="match status" value="1"/>
</dbReference>
<accession>A0ABM1P098</accession>
<reference evidence="4" key="1">
    <citation type="journal article" date="1997" name="Nucleic Acids Res.">
        <title>tRNAscan-SE: a program for improved detection of transfer RNA genes in genomic sequence.</title>
        <authorList>
            <person name="Lowe T.M."/>
            <person name="Eddy S.R."/>
        </authorList>
    </citation>
    <scope>NUCLEOTIDE SEQUENCE [LARGE SCALE GENOMIC DNA]</scope>
</reference>
<feature type="compositionally biased region" description="Low complexity" evidence="2">
    <location>
        <begin position="140"/>
        <end position="151"/>
    </location>
</feature>
<evidence type="ECO:0000256" key="1">
    <source>
        <dbReference type="ARBA" id="ARBA00038349"/>
    </source>
</evidence>
<dbReference type="InterPro" id="IPR000719">
    <property type="entry name" value="Prot_kinase_dom"/>
</dbReference>
<sequence length="296" mass="32945">MPAGTMFAKFKSANVAASTSVQNVADGNPITQYFEIGKPVACAGPELVWRIHDGYRKSDNKECSIFIFEKKVAEKLHKPRRKETITELLKSSVKTLERFRHPRVSMPFTCLPILMRHTVLQESKTYENASVAPAAGGGPAQAQPAAGAQPQRPAHAKEYNFLDMELKYGFLQLTEALSYLHYSGHVIHRNVCPSSILITKRGIWKLAGMEYVERMNETDLNSSIPCPPWSNRVSKMAQPNLDFMAPETQTSSKCSLLSDMFSLGMVICAVYNNGRPLIQAGNSTSNYAKQLETVRE</sequence>
<feature type="domain" description="Protein kinase" evidence="3">
    <location>
        <begin position="34"/>
        <end position="296"/>
    </location>
</feature>
<feature type="region of interest" description="Disordered" evidence="2">
    <location>
        <begin position="130"/>
        <end position="152"/>
    </location>
</feature>
<dbReference type="Pfam" id="PF00069">
    <property type="entry name" value="Pkinase"/>
    <property type="match status" value="1"/>
</dbReference>
<dbReference type="Gene3D" id="3.30.200.20">
    <property type="entry name" value="Phosphorylase Kinase, domain 1"/>
    <property type="match status" value="1"/>
</dbReference>
<protein>
    <submittedName>
        <fullName evidence="5">SCY1-like protein 2</fullName>
    </submittedName>
</protein>
<dbReference type="GeneID" id="108612268"/>
<dbReference type="InterPro" id="IPR051177">
    <property type="entry name" value="CIK-Related_Protein"/>
</dbReference>